<dbReference type="InterPro" id="IPR001242">
    <property type="entry name" value="Condensation_dom"/>
</dbReference>
<dbReference type="GO" id="GO:0043041">
    <property type="term" value="P:amino acid activation for nonribosomal peptide biosynthetic process"/>
    <property type="evidence" value="ECO:0007669"/>
    <property type="project" value="TreeGrafter"/>
</dbReference>
<dbReference type="GO" id="GO:0005829">
    <property type="term" value="C:cytosol"/>
    <property type="evidence" value="ECO:0007669"/>
    <property type="project" value="TreeGrafter"/>
</dbReference>
<gene>
    <name evidence="2" type="ORF">W59_27431</name>
</gene>
<dbReference type="GO" id="GO:0031177">
    <property type="term" value="F:phosphopantetheine binding"/>
    <property type="evidence" value="ECO:0007669"/>
    <property type="project" value="TreeGrafter"/>
</dbReference>
<dbReference type="SUPFAM" id="SSF52777">
    <property type="entry name" value="CoA-dependent acyltransferases"/>
    <property type="match status" value="1"/>
</dbReference>
<organism evidence="2 3">
    <name type="scientific">Rhodococcus opacus RKJ300 = JCM 13270</name>
    <dbReference type="NCBI Taxonomy" id="1165867"/>
    <lineage>
        <taxon>Bacteria</taxon>
        <taxon>Bacillati</taxon>
        <taxon>Actinomycetota</taxon>
        <taxon>Actinomycetes</taxon>
        <taxon>Mycobacteriales</taxon>
        <taxon>Nocardiaceae</taxon>
        <taxon>Rhodococcus</taxon>
    </lineage>
</organism>
<evidence type="ECO:0000313" key="2">
    <source>
        <dbReference type="EMBL" id="EID75826.1"/>
    </source>
</evidence>
<proteinExistence type="predicted"/>
<dbReference type="PANTHER" id="PTHR45527:SF1">
    <property type="entry name" value="FATTY ACID SYNTHASE"/>
    <property type="match status" value="1"/>
</dbReference>
<comment type="caution">
    <text evidence="2">The sequence shown here is derived from an EMBL/GenBank/DDBJ whole genome shotgun (WGS) entry which is preliminary data.</text>
</comment>
<accession>I0WHG0</accession>
<sequence>MRLTGDLDTGAVAAAVADVVARHESLRTVFGEEGGVPFQQILPAEQVVAELPVQIVDVRDSTLMDAVAAAAGCRFDLSVELPLRARVFRVSESEHVLVLVLHHIAGDGGSLAPLARDIAVAYAARTDGEMPGWVPLPVQYADYTLWQREILGDESDPESVLATQVEYWRAELAGLPECIELPTDRRRP</sequence>
<protein>
    <submittedName>
        <fullName evidence="2">Non-ribosomal peptide synthetase</fullName>
    </submittedName>
</protein>
<evidence type="ECO:0000313" key="3">
    <source>
        <dbReference type="Proteomes" id="UP000006447"/>
    </source>
</evidence>
<reference evidence="2 3" key="1">
    <citation type="journal article" date="2012" name="J. Bacteriol.">
        <title>Draft genome sequence of the nitrophenol-degrading actinomycete Rhodococcus imtechensis RKJ300.</title>
        <authorList>
            <person name="Vikram S."/>
            <person name="Kumar S."/>
            <person name="Subramanian S."/>
            <person name="Raghava G.P."/>
        </authorList>
    </citation>
    <scope>NUCLEOTIDE SEQUENCE [LARGE SCALE GENOMIC DNA]</scope>
    <source>
        <strain evidence="2 3">RKJ300</strain>
    </source>
</reference>
<dbReference type="GO" id="GO:0003824">
    <property type="term" value="F:catalytic activity"/>
    <property type="evidence" value="ECO:0007669"/>
    <property type="project" value="InterPro"/>
</dbReference>
<dbReference type="EMBL" id="AJJH01000150">
    <property type="protein sequence ID" value="EID75826.1"/>
    <property type="molecule type" value="Genomic_DNA"/>
</dbReference>
<dbReference type="Proteomes" id="UP000006447">
    <property type="component" value="Unassembled WGS sequence"/>
</dbReference>
<dbReference type="GO" id="GO:0008610">
    <property type="term" value="P:lipid biosynthetic process"/>
    <property type="evidence" value="ECO:0007669"/>
    <property type="project" value="UniProtKB-ARBA"/>
</dbReference>
<dbReference type="AlphaFoldDB" id="I0WHG0"/>
<dbReference type="PANTHER" id="PTHR45527">
    <property type="entry name" value="NONRIBOSOMAL PEPTIDE SYNTHETASE"/>
    <property type="match status" value="1"/>
</dbReference>
<name>I0WHG0_RHOOP</name>
<dbReference type="Pfam" id="PF00668">
    <property type="entry name" value="Condensation"/>
    <property type="match status" value="1"/>
</dbReference>
<evidence type="ECO:0000259" key="1">
    <source>
        <dbReference type="Pfam" id="PF00668"/>
    </source>
</evidence>
<feature type="non-terminal residue" evidence="2">
    <location>
        <position position="188"/>
    </location>
</feature>
<feature type="domain" description="Condensation" evidence="1">
    <location>
        <begin position="1"/>
        <end position="187"/>
    </location>
</feature>
<dbReference type="GO" id="GO:0044550">
    <property type="term" value="P:secondary metabolite biosynthetic process"/>
    <property type="evidence" value="ECO:0007669"/>
    <property type="project" value="TreeGrafter"/>
</dbReference>
<dbReference type="Gene3D" id="3.30.559.10">
    <property type="entry name" value="Chloramphenicol acetyltransferase-like domain"/>
    <property type="match status" value="1"/>
</dbReference>
<dbReference type="InterPro" id="IPR023213">
    <property type="entry name" value="CAT-like_dom_sf"/>
</dbReference>